<sequence length="105" mass="12213">MESQRRIKITWGTSVQSASFRQTIVNHNTSTARVWSKQEPSNWKREGTVLGNPQDPENYHSKTKSEGIPRRQDYQRKPTAEEGKEDKKKSVAANRYQDEYDTSQL</sequence>
<evidence type="ECO:0000256" key="1">
    <source>
        <dbReference type="SAM" id="MobiDB-lite"/>
    </source>
</evidence>
<dbReference type="EMBL" id="CP099423">
    <property type="protein sequence ID" value="USW54283.1"/>
    <property type="molecule type" value="Genomic_DNA"/>
</dbReference>
<organism evidence="2 3">
    <name type="scientific">Septoria linicola</name>
    <dbReference type="NCBI Taxonomy" id="215465"/>
    <lineage>
        <taxon>Eukaryota</taxon>
        <taxon>Fungi</taxon>
        <taxon>Dikarya</taxon>
        <taxon>Ascomycota</taxon>
        <taxon>Pezizomycotina</taxon>
        <taxon>Dothideomycetes</taxon>
        <taxon>Dothideomycetidae</taxon>
        <taxon>Mycosphaerellales</taxon>
        <taxon>Mycosphaerellaceae</taxon>
        <taxon>Septoria</taxon>
    </lineage>
</organism>
<evidence type="ECO:0000313" key="3">
    <source>
        <dbReference type="Proteomes" id="UP001056384"/>
    </source>
</evidence>
<feature type="region of interest" description="Disordered" evidence="1">
    <location>
        <begin position="31"/>
        <end position="105"/>
    </location>
</feature>
<evidence type="ECO:0000313" key="2">
    <source>
        <dbReference type="EMBL" id="USW54283.1"/>
    </source>
</evidence>
<keyword evidence="3" id="KW-1185">Reference proteome</keyword>
<feature type="compositionally biased region" description="Basic and acidic residues" evidence="1">
    <location>
        <begin position="57"/>
        <end position="89"/>
    </location>
</feature>
<reference evidence="2" key="1">
    <citation type="submission" date="2022-06" db="EMBL/GenBank/DDBJ databases">
        <title>Complete genome sequences of two strains of the flax pathogen Septoria linicola.</title>
        <authorList>
            <person name="Lapalu N."/>
            <person name="Simon A."/>
            <person name="Demenou B."/>
            <person name="Paumier D."/>
            <person name="Guillot M.-P."/>
            <person name="Gout L."/>
            <person name="Valade R."/>
        </authorList>
    </citation>
    <scope>NUCLEOTIDE SEQUENCE</scope>
    <source>
        <strain evidence="2">SE15195</strain>
    </source>
</reference>
<feature type="compositionally biased region" description="Polar residues" evidence="1">
    <location>
        <begin position="31"/>
        <end position="41"/>
    </location>
</feature>
<gene>
    <name evidence="2" type="ORF">Slin15195_G076020</name>
</gene>
<dbReference type="Proteomes" id="UP001056384">
    <property type="component" value="Chromosome 6"/>
</dbReference>
<protein>
    <submittedName>
        <fullName evidence="2">Uncharacterized protein</fullName>
    </submittedName>
</protein>
<dbReference type="AlphaFoldDB" id="A0A9Q9AYA9"/>
<proteinExistence type="predicted"/>
<name>A0A9Q9AYA9_9PEZI</name>
<accession>A0A9Q9AYA9</accession>